<sequence>MRWEELFADTAGQWAEQERRDLDWEVADRIRAELGRVRLVDRLLAAGEEELELHVGGSAALRGSVLDCAAEWVLLASSEGGRTHPGPSRRVLVPVRAVVSVRGAPRHVGVSTSTVAERRSFASALRALSAARCPVRVLLGGADREVSHQGTLDRVGADHVDLLEHGPDELPGRERRVTTIALRAVVAVVEESGLWPA</sequence>
<reference evidence="1 2" key="1">
    <citation type="submission" date="2018-02" db="EMBL/GenBank/DDBJ databases">
        <title>Genomic Encyclopedia of Archaeal and Bacterial Type Strains, Phase II (KMG-II): from individual species to whole genera.</title>
        <authorList>
            <person name="Goeker M."/>
        </authorList>
    </citation>
    <scope>NUCLEOTIDE SEQUENCE [LARGE SCALE GENOMIC DNA]</scope>
    <source>
        <strain evidence="1 2">DSM 22857</strain>
    </source>
</reference>
<comment type="caution">
    <text evidence="1">The sequence shown here is derived from an EMBL/GenBank/DDBJ whole genome shotgun (WGS) entry which is preliminary data.</text>
</comment>
<protein>
    <submittedName>
        <fullName evidence="1">Uncharacterized protein</fullName>
    </submittedName>
</protein>
<dbReference type="EMBL" id="PTJD01000003">
    <property type="protein sequence ID" value="PPK97829.1"/>
    <property type="molecule type" value="Genomic_DNA"/>
</dbReference>
<dbReference type="AlphaFoldDB" id="A0A2S6IU99"/>
<gene>
    <name evidence="1" type="ORF">CLV92_103364</name>
</gene>
<proteinExistence type="predicted"/>
<keyword evidence="2" id="KW-1185">Reference proteome</keyword>
<evidence type="ECO:0000313" key="2">
    <source>
        <dbReference type="Proteomes" id="UP000239485"/>
    </source>
</evidence>
<accession>A0A2S6IU99</accession>
<evidence type="ECO:0000313" key="1">
    <source>
        <dbReference type="EMBL" id="PPK97829.1"/>
    </source>
</evidence>
<name>A0A2S6IU99_9ACTN</name>
<dbReference type="Proteomes" id="UP000239485">
    <property type="component" value="Unassembled WGS sequence"/>
</dbReference>
<organism evidence="1 2">
    <name type="scientific">Kineococcus xinjiangensis</name>
    <dbReference type="NCBI Taxonomy" id="512762"/>
    <lineage>
        <taxon>Bacteria</taxon>
        <taxon>Bacillati</taxon>
        <taxon>Actinomycetota</taxon>
        <taxon>Actinomycetes</taxon>
        <taxon>Kineosporiales</taxon>
        <taxon>Kineosporiaceae</taxon>
        <taxon>Kineococcus</taxon>
    </lineage>
</organism>
<dbReference type="RefSeq" id="WP_104431960.1">
    <property type="nucleotide sequence ID" value="NZ_PTJD01000003.1"/>
</dbReference>
<dbReference type="OrthoDB" id="3827359at2"/>